<dbReference type="EMBL" id="CAJPEV010000562">
    <property type="protein sequence ID" value="CAG0886484.1"/>
    <property type="molecule type" value="Genomic_DNA"/>
</dbReference>
<dbReference type="InterPro" id="IPR011011">
    <property type="entry name" value="Znf_FYVE_PHD"/>
</dbReference>
<dbReference type="Gene3D" id="3.30.40.10">
    <property type="entry name" value="Zinc/RING finger domain, C3HC4 (zinc finger)"/>
    <property type="match status" value="1"/>
</dbReference>
<dbReference type="Proteomes" id="UP000677054">
    <property type="component" value="Unassembled WGS sequence"/>
</dbReference>
<evidence type="ECO:0000256" key="2">
    <source>
        <dbReference type="SAM" id="MobiDB-lite"/>
    </source>
</evidence>
<dbReference type="InterPro" id="IPR024610">
    <property type="entry name" value="ING_N_histone-binding"/>
</dbReference>
<proteinExistence type="predicted"/>
<feature type="region of interest" description="Disordered" evidence="2">
    <location>
        <begin position="176"/>
        <end position="216"/>
    </location>
</feature>
<protein>
    <recommendedName>
        <fullName evidence="3">Inhibitor of growth protein N-terminal histone-binding domain-containing protein</fullName>
    </recommendedName>
</protein>
<dbReference type="InterPro" id="IPR013083">
    <property type="entry name" value="Znf_RING/FYVE/PHD"/>
</dbReference>
<feature type="domain" description="Inhibitor of growth protein N-terminal histone-binding" evidence="3">
    <location>
        <begin position="61"/>
        <end position="158"/>
    </location>
</feature>
<evidence type="ECO:0000256" key="1">
    <source>
        <dbReference type="ARBA" id="ARBA00022853"/>
    </source>
</evidence>
<dbReference type="Gene3D" id="6.10.140.1740">
    <property type="match status" value="1"/>
</dbReference>
<feature type="compositionally biased region" description="Basic residues" evidence="2">
    <location>
        <begin position="181"/>
        <end position="199"/>
    </location>
</feature>
<dbReference type="OrthoDB" id="5411773at2759"/>
<dbReference type="SMART" id="SM01408">
    <property type="entry name" value="ING"/>
    <property type="match status" value="1"/>
</dbReference>
<dbReference type="PANTHER" id="PTHR10333:SF42">
    <property type="entry name" value="INHIBITOR OF GROWTH PROTEIN 5"/>
    <property type="match status" value="1"/>
</dbReference>
<dbReference type="GO" id="GO:0006355">
    <property type="term" value="P:regulation of DNA-templated transcription"/>
    <property type="evidence" value="ECO:0007669"/>
    <property type="project" value="TreeGrafter"/>
</dbReference>
<dbReference type="EMBL" id="LR900079">
    <property type="protein sequence ID" value="CAD7244104.1"/>
    <property type="molecule type" value="Genomic_DNA"/>
</dbReference>
<reference evidence="4" key="1">
    <citation type="submission" date="2020-11" db="EMBL/GenBank/DDBJ databases">
        <authorList>
            <person name="Tran Van P."/>
        </authorList>
    </citation>
    <scope>NUCLEOTIDE SEQUENCE</scope>
</reference>
<dbReference type="AlphaFoldDB" id="A0A7R8X4W4"/>
<organism evidence="4">
    <name type="scientific">Darwinula stevensoni</name>
    <dbReference type="NCBI Taxonomy" id="69355"/>
    <lineage>
        <taxon>Eukaryota</taxon>
        <taxon>Metazoa</taxon>
        <taxon>Ecdysozoa</taxon>
        <taxon>Arthropoda</taxon>
        <taxon>Crustacea</taxon>
        <taxon>Oligostraca</taxon>
        <taxon>Ostracoda</taxon>
        <taxon>Podocopa</taxon>
        <taxon>Podocopida</taxon>
        <taxon>Darwinulocopina</taxon>
        <taxon>Darwinuloidea</taxon>
        <taxon>Darwinulidae</taxon>
        <taxon>Darwinula</taxon>
    </lineage>
</organism>
<evidence type="ECO:0000259" key="3">
    <source>
        <dbReference type="SMART" id="SM01408"/>
    </source>
</evidence>
<dbReference type="GO" id="GO:0005634">
    <property type="term" value="C:nucleus"/>
    <property type="evidence" value="ECO:0007669"/>
    <property type="project" value="TreeGrafter"/>
</dbReference>
<accession>A0A7R8X4W4</accession>
<dbReference type="PANTHER" id="PTHR10333">
    <property type="entry name" value="INHIBITOR OF GROWTH PROTEIN"/>
    <property type="match status" value="1"/>
</dbReference>
<sequence>MKHPDLARRTANILSLERDKVDEGVVCNWFATLKDRLKQDHALHILEDPSRISNVDETGFALQVLEQLPDELQENFVKIKSVGLESEKLLLQIDAIASAYLKKLQLMPDEDRDLQEAKIQNLFKKVNQFSDVKVNLARATYEMVDKHIRKLDMDLARFEAELKEKDETFKLEDVGSMGSQAKKKGTKKTVTKKAKRKITRNPAPVSVPSSDEDTSARLKKRFKKKTTSEEAPLQIQASSLPSPSQVLDMPVDPNEPTYCLCEQVSYGEMIGCDNVDIASGPLVMGFIMVGDTATTVFIVFAEDHMLYVRLPRAQSKD</sequence>
<keyword evidence="1" id="KW-0156">Chromatin regulator</keyword>
<dbReference type="CDD" id="cd16859">
    <property type="entry name" value="ING_ING4_5"/>
    <property type="match status" value="1"/>
</dbReference>
<dbReference type="InterPro" id="IPR028651">
    <property type="entry name" value="ING_fam"/>
</dbReference>
<evidence type="ECO:0000313" key="4">
    <source>
        <dbReference type="EMBL" id="CAD7244104.1"/>
    </source>
</evidence>
<name>A0A7R8X4W4_9CRUS</name>
<gene>
    <name evidence="4" type="ORF">DSTB1V02_LOCUS4006</name>
</gene>
<dbReference type="SUPFAM" id="SSF57903">
    <property type="entry name" value="FYVE/PHD zinc finger"/>
    <property type="match status" value="1"/>
</dbReference>
<dbReference type="GO" id="GO:0006325">
    <property type="term" value="P:chromatin organization"/>
    <property type="evidence" value="ECO:0007669"/>
    <property type="project" value="UniProtKB-KW"/>
</dbReference>
<evidence type="ECO:0000313" key="5">
    <source>
        <dbReference type="Proteomes" id="UP000677054"/>
    </source>
</evidence>
<keyword evidence="5" id="KW-1185">Reference proteome</keyword>
<dbReference type="Pfam" id="PF12998">
    <property type="entry name" value="ING"/>
    <property type="match status" value="1"/>
</dbReference>